<feature type="transmembrane region" description="Helical" evidence="1">
    <location>
        <begin position="582"/>
        <end position="605"/>
    </location>
</feature>
<name>A0A2H0R961_UNCKA</name>
<feature type="transmembrane region" description="Helical" evidence="1">
    <location>
        <begin position="97"/>
        <end position="114"/>
    </location>
</feature>
<evidence type="ECO:0000313" key="2">
    <source>
        <dbReference type="EMBL" id="PIR43020.1"/>
    </source>
</evidence>
<accession>A0A2H0R961</accession>
<feature type="transmembrane region" description="Helical" evidence="1">
    <location>
        <begin position="290"/>
        <end position="309"/>
    </location>
</feature>
<gene>
    <name evidence="2" type="ORF">COV24_05200</name>
</gene>
<dbReference type="AlphaFoldDB" id="A0A2H0R961"/>
<evidence type="ECO:0000313" key="3">
    <source>
        <dbReference type="Proteomes" id="UP000230214"/>
    </source>
</evidence>
<feature type="transmembrane region" description="Helical" evidence="1">
    <location>
        <begin position="191"/>
        <end position="213"/>
    </location>
</feature>
<evidence type="ECO:0008006" key="4">
    <source>
        <dbReference type="Google" id="ProtNLM"/>
    </source>
</evidence>
<evidence type="ECO:0000256" key="1">
    <source>
        <dbReference type="SAM" id="Phobius"/>
    </source>
</evidence>
<organism evidence="2 3">
    <name type="scientific">candidate division WWE3 bacterium CG10_big_fil_rev_8_21_14_0_10_32_10</name>
    <dbReference type="NCBI Taxonomy" id="1975090"/>
    <lineage>
        <taxon>Bacteria</taxon>
        <taxon>Katanobacteria</taxon>
    </lineage>
</organism>
<feature type="transmembrane region" description="Helical" evidence="1">
    <location>
        <begin position="220"/>
        <end position="247"/>
    </location>
</feature>
<sequence length="617" mass="72203">LIFINNLFALLVYPFSALGAYFLCLFFTKSKFESFVGGIIYGFCFYIVFMGRGTMSINHIEFIPFYFLSLFLYLDKKTSTRLVISALVFSILFKVDSYYAFWSGLFSIIFVVFYKKNTFIEKAKTASIYYLVLFTVLFVTNMDFLIAQIPILFNKDALIQTGRNSNPRNELTSILYYFTLPIPNINRLTRYIGSLSIFMNLPFYIMILGLFFLRKSRLYILFFVSYLLAILLSSYIPMFYWINVLYFKFFGMFRSVGRLAMFAFLFSGLLVSLSLVSFRKFFIKKYDKKLLYGIYIILMFIILVANLNIDSTWYKLTNMSRISDLYTPLKDNSTVHSIVTYPLELSDGKVGFPQPYQIMGQVIYEKPLAVGVSQFGSEAQVKYQENISDITKKDTIDYLIKYGIDTIVIYNNLLDKSESINDNLKKDFRLEYIGNFSVPEDGEYRSDNDLSRDISVFQVKKVLEKNKNTPVQSFSFKDTTENIKVKYERIKPSIYKVNVMGLNKDNTLVFNFPYTSKWKLYEDRNLIFGNLSFIFSKPINEGNHSIYDEYNNGWTLNVDDLKSQSILDEHGNATFVLFFQPYLMYTLTNYITIISYTILIFFIIIKKVNINKLRRDI</sequence>
<feature type="transmembrane region" description="Helical" evidence="1">
    <location>
        <begin position="7"/>
        <end position="28"/>
    </location>
</feature>
<keyword evidence="1" id="KW-1133">Transmembrane helix</keyword>
<dbReference type="EMBL" id="PCXU01000044">
    <property type="protein sequence ID" value="PIR43020.1"/>
    <property type="molecule type" value="Genomic_DNA"/>
</dbReference>
<feature type="transmembrane region" description="Helical" evidence="1">
    <location>
        <begin position="126"/>
        <end position="153"/>
    </location>
</feature>
<dbReference type="Proteomes" id="UP000230214">
    <property type="component" value="Unassembled WGS sequence"/>
</dbReference>
<proteinExistence type="predicted"/>
<feature type="transmembrane region" description="Helical" evidence="1">
    <location>
        <begin position="259"/>
        <end position="278"/>
    </location>
</feature>
<protein>
    <recommendedName>
        <fullName evidence="4">Membrane protein 6-pyruvoyl-tetrahydropterin synthase-related domain-containing protein</fullName>
    </recommendedName>
</protein>
<feature type="non-terminal residue" evidence="2">
    <location>
        <position position="1"/>
    </location>
</feature>
<reference evidence="2 3" key="1">
    <citation type="submission" date="2017-09" db="EMBL/GenBank/DDBJ databases">
        <title>Depth-based differentiation of microbial function through sediment-hosted aquifers and enrichment of novel symbionts in the deep terrestrial subsurface.</title>
        <authorList>
            <person name="Probst A.J."/>
            <person name="Ladd B."/>
            <person name="Jarett J.K."/>
            <person name="Geller-Mcgrath D.E."/>
            <person name="Sieber C.M."/>
            <person name="Emerson J.B."/>
            <person name="Anantharaman K."/>
            <person name="Thomas B.C."/>
            <person name="Malmstrom R."/>
            <person name="Stieglmeier M."/>
            <person name="Klingl A."/>
            <person name="Woyke T."/>
            <person name="Ryan C.M."/>
            <person name="Banfield J.F."/>
        </authorList>
    </citation>
    <scope>NUCLEOTIDE SEQUENCE [LARGE SCALE GENOMIC DNA]</scope>
    <source>
        <strain evidence="2">CG10_big_fil_rev_8_21_14_0_10_32_10</strain>
    </source>
</reference>
<comment type="caution">
    <text evidence="2">The sequence shown here is derived from an EMBL/GenBank/DDBJ whole genome shotgun (WGS) entry which is preliminary data.</text>
</comment>
<feature type="transmembrane region" description="Helical" evidence="1">
    <location>
        <begin position="34"/>
        <end position="50"/>
    </location>
</feature>
<keyword evidence="1" id="KW-0472">Membrane</keyword>
<keyword evidence="1" id="KW-0812">Transmembrane</keyword>